<reference evidence="2" key="2">
    <citation type="submission" date="2023-05" db="EMBL/GenBank/DDBJ databases">
        <authorList>
            <consortium name="Lawrence Berkeley National Laboratory"/>
            <person name="Steindorff A."/>
            <person name="Hensen N."/>
            <person name="Bonometti L."/>
            <person name="Westerberg I."/>
            <person name="Brannstrom I.O."/>
            <person name="Guillou S."/>
            <person name="Cros-Aarteil S."/>
            <person name="Calhoun S."/>
            <person name="Haridas S."/>
            <person name="Kuo A."/>
            <person name="Mondo S."/>
            <person name="Pangilinan J."/>
            <person name="Riley R."/>
            <person name="Labutti K."/>
            <person name="Andreopoulos B."/>
            <person name="Lipzen A."/>
            <person name="Chen C."/>
            <person name="Yanf M."/>
            <person name="Daum C."/>
            <person name="Ng V."/>
            <person name="Clum A."/>
            <person name="Ohm R."/>
            <person name="Martin F."/>
            <person name="Silar P."/>
            <person name="Natvig D."/>
            <person name="Lalanne C."/>
            <person name="Gautier V."/>
            <person name="Ament-Velasquez S.L."/>
            <person name="Kruys A."/>
            <person name="Hutchinson M.I."/>
            <person name="Powell A.J."/>
            <person name="Barry K."/>
            <person name="Miller A.N."/>
            <person name="Grigoriev I.V."/>
            <person name="Debuchy R."/>
            <person name="Gladieux P."/>
            <person name="Thoren M.H."/>
            <person name="Johannesson H."/>
        </authorList>
    </citation>
    <scope>NUCLEOTIDE SEQUENCE</scope>
    <source>
        <strain evidence="2">CBS 508.74</strain>
    </source>
</reference>
<feature type="compositionally biased region" description="Acidic residues" evidence="1">
    <location>
        <begin position="795"/>
        <end position="805"/>
    </location>
</feature>
<sequence length="813" mass="89686">MAVSQTGDNVNLLYGLGGERKNLNPATVNAVDSHLMEISSIRLTSSSDSRDSVLAFVRFPKDARLAPACDGKGWEDVFIRMNYEKLMGLGSTKVHEMFTDSAQRRFRRRLPLTTLPPGIEYVLDFTPPQEGPELADLTAALWLPRIIKIWFLAGNYIPEPVVAGEGVWKRPLADRAVGSIMTLGHDDVCKSNSCLTDFSHWQTNENVLGIIDEHPGHPGSRIPDFRKVEDYCPIRHRVSIVRLLRAMNGDGLLLNSAVRMWTVAQVAINLEVPQVVVDPVTQWLVAPPNTKFIEICPEKAFQLAYALKIPSVLIASFKILVNERAVDYASSVPSSRLPEFTWAQRRRDDYGDFPSDPVEYASRSFAERMSTKLRMLQSDQVFIWLPKTISEWNKFVVLGGLIEPTNPWKEAYEELAAALLAVFHQHVQNSLATPAFPISVIDLLEAQRKHYIPWWDRTPITVLYSDLNPSQKALTPFFWKTLKDNIPPLKELSEFTNPNDNMKQRTLMQLVDQFNWHVQVSQAGQRAVPWSSLPSSSHFFSLARFRDELRIGVGELANSVTGGQLAALNEHEGAIPFYLSDHLLLNALDESEMKYLPLWADGLDDGSGGVFQEPVPLAEMGPSEPGPGYHTGFTVPSYGGTAADTETLEGGSRAGGYASTVAQSSVGIDMGVLALDDESYFGGGTAAGKSMLAQRSATPTATADGNSVVDGGGVHPAPPPSESFAADSREDDDYADAMFAQPADHQVHGMAIERYMEEEDMQEQRDAMDLDDNYADDMDDMGFYDSDDGSSTLDGFEEINADADGDANASGRI</sequence>
<feature type="compositionally biased region" description="Acidic residues" evidence="1">
    <location>
        <begin position="773"/>
        <end position="788"/>
    </location>
</feature>
<name>A0AAN6TDB4_9PEZI</name>
<dbReference type="Proteomes" id="UP001302812">
    <property type="component" value="Unassembled WGS sequence"/>
</dbReference>
<feature type="region of interest" description="Disordered" evidence="1">
    <location>
        <begin position="697"/>
        <end position="729"/>
    </location>
</feature>
<evidence type="ECO:0000256" key="1">
    <source>
        <dbReference type="SAM" id="MobiDB-lite"/>
    </source>
</evidence>
<dbReference type="AlphaFoldDB" id="A0AAN6TDB4"/>
<feature type="region of interest" description="Disordered" evidence="1">
    <location>
        <begin position="773"/>
        <end position="813"/>
    </location>
</feature>
<dbReference type="RefSeq" id="XP_064669887.1">
    <property type="nucleotide sequence ID" value="XM_064808550.1"/>
</dbReference>
<evidence type="ECO:0000313" key="3">
    <source>
        <dbReference type="Proteomes" id="UP001302812"/>
    </source>
</evidence>
<comment type="caution">
    <text evidence="2">The sequence shown here is derived from an EMBL/GenBank/DDBJ whole genome shotgun (WGS) entry which is preliminary data.</text>
</comment>
<keyword evidence="3" id="KW-1185">Reference proteome</keyword>
<dbReference type="EMBL" id="MU853343">
    <property type="protein sequence ID" value="KAK4112317.1"/>
    <property type="molecule type" value="Genomic_DNA"/>
</dbReference>
<reference evidence="2" key="1">
    <citation type="journal article" date="2023" name="Mol. Phylogenet. Evol.">
        <title>Genome-scale phylogeny and comparative genomics of the fungal order Sordariales.</title>
        <authorList>
            <person name="Hensen N."/>
            <person name="Bonometti L."/>
            <person name="Westerberg I."/>
            <person name="Brannstrom I.O."/>
            <person name="Guillou S."/>
            <person name="Cros-Aarteil S."/>
            <person name="Calhoun S."/>
            <person name="Haridas S."/>
            <person name="Kuo A."/>
            <person name="Mondo S."/>
            <person name="Pangilinan J."/>
            <person name="Riley R."/>
            <person name="LaButti K."/>
            <person name="Andreopoulos B."/>
            <person name="Lipzen A."/>
            <person name="Chen C."/>
            <person name="Yan M."/>
            <person name="Daum C."/>
            <person name="Ng V."/>
            <person name="Clum A."/>
            <person name="Steindorff A."/>
            <person name="Ohm R.A."/>
            <person name="Martin F."/>
            <person name="Silar P."/>
            <person name="Natvig D.O."/>
            <person name="Lalanne C."/>
            <person name="Gautier V."/>
            <person name="Ament-Velasquez S.L."/>
            <person name="Kruys A."/>
            <person name="Hutchinson M.I."/>
            <person name="Powell A.J."/>
            <person name="Barry K."/>
            <person name="Miller A.N."/>
            <person name="Grigoriev I.V."/>
            <person name="Debuchy R."/>
            <person name="Gladieux P."/>
            <person name="Hiltunen Thoren M."/>
            <person name="Johannesson H."/>
        </authorList>
    </citation>
    <scope>NUCLEOTIDE SEQUENCE</scope>
    <source>
        <strain evidence="2">CBS 508.74</strain>
    </source>
</reference>
<gene>
    <name evidence="2" type="ORF">N656DRAFT_120388</name>
</gene>
<evidence type="ECO:0000313" key="2">
    <source>
        <dbReference type="EMBL" id="KAK4112317.1"/>
    </source>
</evidence>
<protein>
    <submittedName>
        <fullName evidence="2">Uncharacterized protein</fullName>
    </submittedName>
</protein>
<proteinExistence type="predicted"/>
<accession>A0AAN6TDB4</accession>
<dbReference type="GeneID" id="89932673"/>
<organism evidence="2 3">
    <name type="scientific">Canariomyces notabilis</name>
    <dbReference type="NCBI Taxonomy" id="2074819"/>
    <lineage>
        <taxon>Eukaryota</taxon>
        <taxon>Fungi</taxon>
        <taxon>Dikarya</taxon>
        <taxon>Ascomycota</taxon>
        <taxon>Pezizomycotina</taxon>
        <taxon>Sordariomycetes</taxon>
        <taxon>Sordariomycetidae</taxon>
        <taxon>Sordariales</taxon>
        <taxon>Chaetomiaceae</taxon>
        <taxon>Canariomyces</taxon>
    </lineage>
</organism>